<evidence type="ECO:0000256" key="1">
    <source>
        <dbReference type="SAM" id="Phobius"/>
    </source>
</evidence>
<dbReference type="GO" id="GO:0016747">
    <property type="term" value="F:acyltransferase activity, transferring groups other than amino-acyl groups"/>
    <property type="evidence" value="ECO:0007669"/>
    <property type="project" value="InterPro"/>
</dbReference>
<reference evidence="3 4" key="1">
    <citation type="submission" date="2017-07" db="EMBL/GenBank/DDBJ databases">
        <authorList>
            <person name="Sun Z.S."/>
            <person name="Albrecht U."/>
            <person name="Echele G."/>
            <person name="Lee C.C."/>
        </authorList>
    </citation>
    <scope>NUCLEOTIDE SEQUENCE [LARGE SCALE GENOMIC DNA]</scope>
    <source>
        <strain evidence="3 4">CGMCC 1.12672</strain>
    </source>
</reference>
<name>A0A285QI33_9SPHN</name>
<dbReference type="GO" id="GO:0016787">
    <property type="term" value="F:hydrolase activity"/>
    <property type="evidence" value="ECO:0007669"/>
    <property type="project" value="UniProtKB-KW"/>
</dbReference>
<feature type="transmembrane region" description="Helical" evidence="1">
    <location>
        <begin position="163"/>
        <end position="182"/>
    </location>
</feature>
<dbReference type="RefSeq" id="WP_179640900.1">
    <property type="nucleotide sequence ID" value="NZ_OBMI01000001.1"/>
</dbReference>
<dbReference type="Proteomes" id="UP000219494">
    <property type="component" value="Unassembled WGS sequence"/>
</dbReference>
<proteinExistence type="predicted"/>
<dbReference type="InterPro" id="IPR002656">
    <property type="entry name" value="Acyl_transf_3_dom"/>
</dbReference>
<protein>
    <submittedName>
        <fullName evidence="3">Peptidoglycan/LPS O-acetylase OafA/YrhL, contains acyltransferase and SGNH-hydrolase domains</fullName>
    </submittedName>
</protein>
<evidence type="ECO:0000313" key="4">
    <source>
        <dbReference type="Proteomes" id="UP000219494"/>
    </source>
</evidence>
<keyword evidence="3" id="KW-0378">Hydrolase</keyword>
<evidence type="ECO:0000313" key="3">
    <source>
        <dbReference type="EMBL" id="SOB81144.1"/>
    </source>
</evidence>
<feature type="transmembrane region" description="Helical" evidence="1">
    <location>
        <begin position="138"/>
        <end position="156"/>
    </location>
</feature>
<feature type="domain" description="Acyltransferase 3" evidence="2">
    <location>
        <begin position="12"/>
        <end position="322"/>
    </location>
</feature>
<evidence type="ECO:0000259" key="2">
    <source>
        <dbReference type="Pfam" id="PF01757"/>
    </source>
</evidence>
<keyword evidence="1" id="KW-0472">Membrane</keyword>
<feature type="transmembrane region" description="Helical" evidence="1">
    <location>
        <begin position="36"/>
        <end position="58"/>
    </location>
</feature>
<dbReference type="PANTHER" id="PTHR23028">
    <property type="entry name" value="ACETYLTRANSFERASE"/>
    <property type="match status" value="1"/>
</dbReference>
<organism evidence="3 4">
    <name type="scientific">Sphingomonas guangdongensis</name>
    <dbReference type="NCBI Taxonomy" id="1141890"/>
    <lineage>
        <taxon>Bacteria</taxon>
        <taxon>Pseudomonadati</taxon>
        <taxon>Pseudomonadota</taxon>
        <taxon>Alphaproteobacteria</taxon>
        <taxon>Sphingomonadales</taxon>
        <taxon>Sphingomonadaceae</taxon>
        <taxon>Sphingomonas</taxon>
    </lineage>
</organism>
<accession>A0A285QI33</accession>
<feature type="transmembrane region" description="Helical" evidence="1">
    <location>
        <begin position="305"/>
        <end position="326"/>
    </location>
</feature>
<keyword evidence="3" id="KW-0808">Transferase</keyword>
<dbReference type="PANTHER" id="PTHR23028:SF134">
    <property type="entry name" value="PUTATIVE (AFU_ORTHOLOGUE AFUA_4G08520)-RELATED"/>
    <property type="match status" value="1"/>
</dbReference>
<sequence length="351" mass="39216">MNYVTRPRLVVLDGLRGVAAVVVLIAHTLAKLRWPAFPSMLAVDLFFMISGFVIPFAYEEQLKSGLSAARFAMIRFVRLYPLYILGVALGLIPHIIWAWYEGVWRLRIPLVEWLLPWGLLLLPKPVPEPEHSFMLNPAAWSLFLECVVNALYVLVLPYLTLRLLGVIVGASAVTLAIAASLFGGLNFGTGGWELTWGLARAGCPFAIGVLVYRLWQMRRLPDWQFSTLLAPVLFLLTLALPTGLTSWAVVVFFFLVWVAVQSSPGRRATQVFTWLGDLSYTLYMVHYAVLLTVQTAGLKEGLPNTALLLGAFPMTFVVAAVAGRWYNRRARTILVGRFGLRRERVEATRAL</sequence>
<dbReference type="InterPro" id="IPR050879">
    <property type="entry name" value="Acyltransferase_3"/>
</dbReference>
<keyword evidence="1" id="KW-1133">Transmembrane helix</keyword>
<keyword evidence="1" id="KW-0812">Transmembrane</keyword>
<keyword evidence="4" id="KW-1185">Reference proteome</keyword>
<feature type="transmembrane region" description="Helical" evidence="1">
    <location>
        <begin position="79"/>
        <end position="100"/>
    </location>
</feature>
<dbReference type="Pfam" id="PF01757">
    <property type="entry name" value="Acyl_transf_3"/>
    <property type="match status" value="1"/>
</dbReference>
<dbReference type="EMBL" id="OBMI01000001">
    <property type="protein sequence ID" value="SOB81144.1"/>
    <property type="molecule type" value="Genomic_DNA"/>
</dbReference>
<feature type="transmembrane region" description="Helical" evidence="1">
    <location>
        <begin position="9"/>
        <end position="30"/>
    </location>
</feature>
<keyword evidence="3" id="KW-0012">Acyltransferase</keyword>
<feature type="transmembrane region" description="Helical" evidence="1">
    <location>
        <begin position="227"/>
        <end position="260"/>
    </location>
</feature>
<gene>
    <name evidence="3" type="ORF">SAMN06297144_1419</name>
</gene>
<dbReference type="AlphaFoldDB" id="A0A285QI33"/>